<proteinExistence type="predicted"/>
<dbReference type="OrthoDB" id="9809695at2"/>
<keyword evidence="3" id="KW-1185">Reference proteome</keyword>
<sequence>MKTQTTSDQGISTHVSTDACAQSVAISRVESPHFRPRWLLDQCLQHRFGNRSLWLLLAAIGGSVALPATQTLAAGRDAPANVATICCAIVELRQYTLHAGQRDVLIDLFNRKFIEPQEAVGIRVIGQFRDQDNPDRFVWLRGFADMPARAEALKSFYYGDLWKANRSAANATIIDNDNVLLLRPARADSGFAAATSLRSAADSIDIPKGFVVANLYYFDAPVSDDFLDFFERALKPEFMHNGANLLGAFVSERSVNTFPALPVREGENVFACFALFADEAAYERYVAALEKSASWHDKIKPALLPRLKNAPEVLRLTPTARSQIHA</sequence>
<feature type="domain" description="NIPSNAP" evidence="1">
    <location>
        <begin position="90"/>
        <end position="185"/>
    </location>
</feature>
<accession>A0A411HGV6</accession>
<dbReference type="RefSeq" id="WP_129831992.1">
    <property type="nucleotide sequence ID" value="NZ_CP035704.1"/>
</dbReference>
<dbReference type="InterPro" id="IPR012577">
    <property type="entry name" value="NIPSNAP"/>
</dbReference>
<dbReference type="InterPro" id="IPR011008">
    <property type="entry name" value="Dimeric_a/b-barrel"/>
</dbReference>
<dbReference type="Gene3D" id="3.30.70.100">
    <property type="match status" value="1"/>
</dbReference>
<dbReference type="AlphaFoldDB" id="A0A411HGV6"/>
<protein>
    <submittedName>
        <fullName evidence="2">NIPSNAP family containing protein</fullName>
    </submittedName>
</protein>
<dbReference type="Proteomes" id="UP000291562">
    <property type="component" value="Chromosome"/>
</dbReference>
<dbReference type="KEGG" id="xbc:ELE36_04720"/>
<evidence type="ECO:0000313" key="2">
    <source>
        <dbReference type="EMBL" id="QBB69732.1"/>
    </source>
</evidence>
<dbReference type="EMBL" id="CP035704">
    <property type="protein sequence ID" value="QBB69732.1"/>
    <property type="molecule type" value="Genomic_DNA"/>
</dbReference>
<dbReference type="SUPFAM" id="SSF54909">
    <property type="entry name" value="Dimeric alpha+beta barrel"/>
    <property type="match status" value="1"/>
</dbReference>
<organism evidence="2 3">
    <name type="scientific">Pseudolysobacter antarcticus</name>
    <dbReference type="NCBI Taxonomy" id="2511995"/>
    <lineage>
        <taxon>Bacteria</taxon>
        <taxon>Pseudomonadati</taxon>
        <taxon>Pseudomonadota</taxon>
        <taxon>Gammaproteobacteria</taxon>
        <taxon>Lysobacterales</taxon>
        <taxon>Rhodanobacteraceae</taxon>
        <taxon>Pseudolysobacter</taxon>
    </lineage>
</organism>
<evidence type="ECO:0000259" key="1">
    <source>
        <dbReference type="Pfam" id="PF07978"/>
    </source>
</evidence>
<evidence type="ECO:0000313" key="3">
    <source>
        <dbReference type="Proteomes" id="UP000291562"/>
    </source>
</evidence>
<name>A0A411HGV6_9GAMM</name>
<gene>
    <name evidence="2" type="ORF">ELE36_04720</name>
</gene>
<dbReference type="Pfam" id="PF07978">
    <property type="entry name" value="NIPSNAP"/>
    <property type="match status" value="1"/>
</dbReference>
<reference evidence="2 3" key="1">
    <citation type="submission" date="2019-01" db="EMBL/GenBank/DDBJ databases">
        <title>Pseudolysobacter antarctica gen. nov., sp. nov., isolated from Fildes Peninsula, Antarctica.</title>
        <authorList>
            <person name="Wei Z."/>
            <person name="Peng F."/>
        </authorList>
    </citation>
    <scope>NUCLEOTIDE SEQUENCE [LARGE SCALE GENOMIC DNA]</scope>
    <source>
        <strain evidence="2 3">AQ6-296</strain>
    </source>
</reference>